<reference evidence="2 3" key="1">
    <citation type="submission" date="2020-08" db="EMBL/GenBank/DDBJ databases">
        <title>Genomic Encyclopedia of Type Strains, Phase IV (KMG-IV): sequencing the most valuable type-strain genomes for metagenomic binning, comparative biology and taxonomic classification.</title>
        <authorList>
            <person name="Goeker M."/>
        </authorList>
    </citation>
    <scope>NUCLEOTIDE SEQUENCE [LARGE SCALE GENOMIC DNA]</scope>
    <source>
        <strain evidence="2 3">DSM 105481</strain>
    </source>
</reference>
<sequence length="54" mass="6274">MDKKYEEKDIDDAALNNLENHSKEQSSEAHTFSIPGFPDLKDITEPRMGYYEQP</sequence>
<dbReference type="EMBL" id="JACJHX010000003">
    <property type="protein sequence ID" value="MBA9026267.1"/>
    <property type="molecule type" value="Genomic_DNA"/>
</dbReference>
<evidence type="ECO:0000313" key="3">
    <source>
        <dbReference type="Proteomes" id="UP000626697"/>
    </source>
</evidence>
<gene>
    <name evidence="2" type="ORF">HNP81_001552</name>
</gene>
<dbReference type="RefSeq" id="WP_182502141.1">
    <property type="nucleotide sequence ID" value="NZ_JACJHX010000003.1"/>
</dbReference>
<proteinExistence type="predicted"/>
<protein>
    <submittedName>
        <fullName evidence="2">Uncharacterized protein</fullName>
    </submittedName>
</protein>
<comment type="caution">
    <text evidence="2">The sequence shown here is derived from an EMBL/GenBank/DDBJ whole genome shotgun (WGS) entry which is preliminary data.</text>
</comment>
<evidence type="ECO:0000313" key="2">
    <source>
        <dbReference type="EMBL" id="MBA9026267.1"/>
    </source>
</evidence>
<dbReference type="Proteomes" id="UP000626697">
    <property type="component" value="Unassembled WGS sequence"/>
</dbReference>
<organism evidence="2 3">
    <name type="scientific">Peribacillus huizhouensis</name>
    <dbReference type="NCBI Taxonomy" id="1501239"/>
    <lineage>
        <taxon>Bacteria</taxon>
        <taxon>Bacillati</taxon>
        <taxon>Bacillota</taxon>
        <taxon>Bacilli</taxon>
        <taxon>Bacillales</taxon>
        <taxon>Bacillaceae</taxon>
        <taxon>Peribacillus</taxon>
    </lineage>
</organism>
<feature type="region of interest" description="Disordered" evidence="1">
    <location>
        <begin position="1"/>
        <end position="54"/>
    </location>
</feature>
<accession>A0ABR6CMJ8</accession>
<keyword evidence="3" id="KW-1185">Reference proteome</keyword>
<evidence type="ECO:0000256" key="1">
    <source>
        <dbReference type="SAM" id="MobiDB-lite"/>
    </source>
</evidence>
<name>A0ABR6CMJ8_9BACI</name>